<keyword evidence="1" id="KW-0808">Transferase</keyword>
<protein>
    <submittedName>
        <fullName evidence="3">GNAT family N-acetyltransferase</fullName>
    </submittedName>
</protein>
<evidence type="ECO:0000256" key="1">
    <source>
        <dbReference type="ARBA" id="ARBA00022679"/>
    </source>
</evidence>
<dbReference type="PANTHER" id="PTHR13947:SF37">
    <property type="entry name" value="LD18367P"/>
    <property type="match status" value="1"/>
</dbReference>
<dbReference type="Gene3D" id="3.40.630.30">
    <property type="match status" value="1"/>
</dbReference>
<proteinExistence type="predicted"/>
<dbReference type="RefSeq" id="WP_153241982.1">
    <property type="nucleotide sequence ID" value="NZ_JARQCM010000001.1"/>
</dbReference>
<organism evidence="3 4">
    <name type="scientific">Lactococcus lactis</name>
    <dbReference type="NCBI Taxonomy" id="1358"/>
    <lineage>
        <taxon>Bacteria</taxon>
        <taxon>Bacillati</taxon>
        <taxon>Bacillota</taxon>
        <taxon>Bacilli</taxon>
        <taxon>Lactobacillales</taxon>
        <taxon>Streptococcaceae</taxon>
        <taxon>Lactococcus</taxon>
    </lineage>
</organism>
<evidence type="ECO:0000313" key="3">
    <source>
        <dbReference type="EMBL" id="MDT2944703.1"/>
    </source>
</evidence>
<name>A0A7X1SD04_9LACT</name>
<dbReference type="InterPro" id="IPR016181">
    <property type="entry name" value="Acyl_CoA_acyltransferase"/>
</dbReference>
<comment type="caution">
    <text evidence="3">The sequence shown here is derived from an EMBL/GenBank/DDBJ whole genome shotgun (WGS) entry which is preliminary data.</text>
</comment>
<dbReference type="AlphaFoldDB" id="A0A7X1SD04"/>
<dbReference type="InterPro" id="IPR000182">
    <property type="entry name" value="GNAT_dom"/>
</dbReference>
<feature type="domain" description="N-acetyltransferase" evidence="2">
    <location>
        <begin position="4"/>
        <end position="149"/>
    </location>
</feature>
<dbReference type="Pfam" id="PF00583">
    <property type="entry name" value="Acetyltransf_1"/>
    <property type="match status" value="1"/>
</dbReference>
<accession>A0A7X1SD04</accession>
<reference evidence="3" key="1">
    <citation type="submission" date="2023-03" db="EMBL/GenBank/DDBJ databases">
        <authorList>
            <person name="Shen W."/>
            <person name="Cai J."/>
        </authorList>
    </citation>
    <scope>NUCLEOTIDE SEQUENCE</scope>
    <source>
        <strain evidence="3">Y37</strain>
    </source>
</reference>
<dbReference type="GO" id="GO:0008080">
    <property type="term" value="F:N-acetyltransferase activity"/>
    <property type="evidence" value="ECO:0007669"/>
    <property type="project" value="InterPro"/>
</dbReference>
<dbReference type="PROSITE" id="PS51186">
    <property type="entry name" value="GNAT"/>
    <property type="match status" value="1"/>
</dbReference>
<evidence type="ECO:0000259" key="2">
    <source>
        <dbReference type="PROSITE" id="PS51186"/>
    </source>
</evidence>
<sequence>MSIKIIRYNNEYRDDMFLCYLLAKEALGKPHLRDDLLDIQRNYFELGDEFWLAISDDNRVVGMVGEHRISDKGIFLKRLFIKPDYKRSGIAGQLLEKVEDYARAQGISEIHTRFPEHYVEAGKFYPAKGFIKIGLDENQNHLVKKIEIGKMKSWK</sequence>
<dbReference type="SUPFAM" id="SSF55729">
    <property type="entry name" value="Acyl-CoA N-acyltransferases (Nat)"/>
    <property type="match status" value="1"/>
</dbReference>
<evidence type="ECO:0000313" key="4">
    <source>
        <dbReference type="Proteomes" id="UP001250218"/>
    </source>
</evidence>
<dbReference type="CDD" id="cd04301">
    <property type="entry name" value="NAT_SF"/>
    <property type="match status" value="1"/>
</dbReference>
<dbReference type="InterPro" id="IPR050769">
    <property type="entry name" value="NAT_camello-type"/>
</dbReference>
<dbReference type="EMBL" id="JARQDL010000001">
    <property type="protein sequence ID" value="MDT2944703.1"/>
    <property type="molecule type" value="Genomic_DNA"/>
</dbReference>
<dbReference type="Proteomes" id="UP001250218">
    <property type="component" value="Unassembled WGS sequence"/>
</dbReference>
<dbReference type="PANTHER" id="PTHR13947">
    <property type="entry name" value="GNAT FAMILY N-ACETYLTRANSFERASE"/>
    <property type="match status" value="1"/>
</dbReference>
<gene>
    <name evidence="3" type="ORF">P7I04_01475</name>
</gene>